<feature type="transmembrane region" description="Helical" evidence="6">
    <location>
        <begin position="95"/>
        <end position="114"/>
    </location>
</feature>
<dbReference type="AlphaFoldDB" id="A0A3Q3AN64"/>
<proteinExistence type="inferred from homology"/>
<organism evidence="8 9">
    <name type="scientific">Kryptolebias marmoratus</name>
    <name type="common">Mangrove killifish</name>
    <name type="synonym">Rivulus marmoratus</name>
    <dbReference type="NCBI Taxonomy" id="37003"/>
    <lineage>
        <taxon>Eukaryota</taxon>
        <taxon>Metazoa</taxon>
        <taxon>Chordata</taxon>
        <taxon>Craniata</taxon>
        <taxon>Vertebrata</taxon>
        <taxon>Euteleostomi</taxon>
        <taxon>Actinopterygii</taxon>
        <taxon>Neopterygii</taxon>
        <taxon>Teleostei</taxon>
        <taxon>Neoteleostei</taxon>
        <taxon>Acanthomorphata</taxon>
        <taxon>Ovalentaria</taxon>
        <taxon>Atherinomorphae</taxon>
        <taxon>Cyprinodontiformes</taxon>
        <taxon>Rivulidae</taxon>
        <taxon>Kryptolebias</taxon>
    </lineage>
</organism>
<keyword evidence="5 6" id="KW-0472">Membrane</keyword>
<dbReference type="Proteomes" id="UP000264800">
    <property type="component" value="Unplaced"/>
</dbReference>
<reference evidence="8" key="1">
    <citation type="submission" date="2025-08" db="UniProtKB">
        <authorList>
            <consortium name="Ensembl"/>
        </authorList>
    </citation>
    <scope>IDENTIFICATION</scope>
</reference>
<keyword evidence="3 6" id="KW-0812">Transmembrane</keyword>
<feature type="transmembrane region" description="Helical" evidence="6">
    <location>
        <begin position="187"/>
        <end position="204"/>
    </location>
</feature>
<dbReference type="Pfam" id="PF10277">
    <property type="entry name" value="Frag1"/>
    <property type="match status" value="1"/>
</dbReference>
<feature type="domain" description="CWH43-like N-terminal" evidence="7">
    <location>
        <begin position="70"/>
        <end position="206"/>
    </location>
</feature>
<feature type="transmembrane region" description="Helical" evidence="6">
    <location>
        <begin position="121"/>
        <end position="140"/>
    </location>
</feature>
<evidence type="ECO:0000259" key="7">
    <source>
        <dbReference type="Pfam" id="PF10277"/>
    </source>
</evidence>
<feature type="transmembrane region" description="Helical" evidence="6">
    <location>
        <begin position="62"/>
        <end position="83"/>
    </location>
</feature>
<accession>A0A3Q3AN64</accession>
<evidence type="ECO:0000313" key="8">
    <source>
        <dbReference type="Ensembl" id="ENSKMAP00000012899.1"/>
    </source>
</evidence>
<keyword evidence="4 6" id="KW-1133">Transmembrane helix</keyword>
<dbReference type="GO" id="GO:0005886">
    <property type="term" value="C:plasma membrane"/>
    <property type="evidence" value="ECO:0007669"/>
    <property type="project" value="TreeGrafter"/>
</dbReference>
<name>A0A3Q3AN64_KRYMA</name>
<dbReference type="GO" id="GO:0012505">
    <property type="term" value="C:endomembrane system"/>
    <property type="evidence" value="ECO:0007669"/>
    <property type="project" value="UniProtKB-SubCell"/>
</dbReference>
<evidence type="ECO:0000256" key="5">
    <source>
        <dbReference type="ARBA" id="ARBA00023136"/>
    </source>
</evidence>
<feature type="transmembrane region" description="Helical" evidence="6">
    <location>
        <begin position="152"/>
        <end position="175"/>
    </location>
</feature>
<evidence type="ECO:0000256" key="2">
    <source>
        <dbReference type="ARBA" id="ARBA00006565"/>
    </source>
</evidence>
<dbReference type="Ensembl" id="ENSKMAT00000013092.1">
    <property type="protein sequence ID" value="ENSKMAP00000012899.1"/>
    <property type="gene ID" value="ENSKMAG00000009657.1"/>
</dbReference>
<evidence type="ECO:0000256" key="4">
    <source>
        <dbReference type="ARBA" id="ARBA00022989"/>
    </source>
</evidence>
<dbReference type="PANTHER" id="PTHR21324:SF7">
    <property type="entry name" value="TRANSMEMBRANE PROTEIN 150C"/>
    <property type="match status" value="1"/>
</dbReference>
<comment type="similarity">
    <text evidence="2">Belongs to the DRAM/TMEM150 family.</text>
</comment>
<dbReference type="InterPro" id="IPR019402">
    <property type="entry name" value="CWH43_N"/>
</dbReference>
<comment type="subcellular location">
    <subcellularLocation>
        <location evidence="1">Endomembrane system</location>
        <topology evidence="1">Multi-pass membrane protein</topology>
    </subcellularLocation>
</comment>
<evidence type="ECO:0000256" key="6">
    <source>
        <dbReference type="SAM" id="Phobius"/>
    </source>
</evidence>
<keyword evidence="9" id="KW-1185">Reference proteome</keyword>
<dbReference type="InterPro" id="IPR050911">
    <property type="entry name" value="DRAM/TMEM150_Autophagy_Mod"/>
</dbReference>
<evidence type="ECO:0000256" key="1">
    <source>
        <dbReference type="ARBA" id="ARBA00004127"/>
    </source>
</evidence>
<dbReference type="PANTHER" id="PTHR21324">
    <property type="entry name" value="FASTING-INDUCIBLE INTEGRAL MEMBRANE PROTEIN TM6P1-RELATED"/>
    <property type="match status" value="1"/>
</dbReference>
<evidence type="ECO:0000313" key="9">
    <source>
        <dbReference type="Proteomes" id="UP000264800"/>
    </source>
</evidence>
<evidence type="ECO:0000256" key="3">
    <source>
        <dbReference type="ARBA" id="ARBA00022692"/>
    </source>
</evidence>
<dbReference type="GeneTree" id="ENSGT01030000234578"/>
<reference evidence="8" key="2">
    <citation type="submission" date="2025-09" db="UniProtKB">
        <authorList>
            <consortium name="Ensembl"/>
        </authorList>
    </citation>
    <scope>IDENTIFICATION</scope>
</reference>
<protein>
    <submittedName>
        <fullName evidence="8">Transmembrane protein 150C</fullName>
    </submittedName>
</protein>
<feature type="transmembrane region" description="Helical" evidence="6">
    <location>
        <begin position="25"/>
        <end position="41"/>
    </location>
</feature>
<sequence>KVGAACSLFFTLIFCVTPNPGLHWFINLISIDGFCVILLSAHSTLYRTNYSMRIFHSFRYRMCYLSVPFIFLSFVIGVLRFLQLKNNIDKPWLNYVSATAFSIGCFGMTLVGNFQNLIHEVGTLMTFGLGTVYFWMQSYITLRVNLKNEGKIVSIARFLLSAAITLCIILKQFLVGTSYMHAARCQWALVMFFLIFISTFSIEFRHCGFEMSFKEPVDDLMSAMETSDVFRQQLEPL</sequence>